<reference evidence="1" key="1">
    <citation type="journal article" date="2021" name="Proc. Natl. Acad. Sci. U.S.A.">
        <title>Three genomes in the algal genus Volvox reveal the fate of a haploid sex-determining region after a transition to homothallism.</title>
        <authorList>
            <person name="Yamamoto K."/>
            <person name="Hamaji T."/>
            <person name="Kawai-Toyooka H."/>
            <person name="Matsuzaki R."/>
            <person name="Takahashi F."/>
            <person name="Nishimura Y."/>
            <person name="Kawachi M."/>
            <person name="Noguchi H."/>
            <person name="Minakuchi Y."/>
            <person name="Umen J.G."/>
            <person name="Toyoda A."/>
            <person name="Nozaki H."/>
        </authorList>
    </citation>
    <scope>NUCLEOTIDE SEQUENCE</scope>
    <source>
        <strain evidence="1">NIES-3786</strain>
    </source>
</reference>
<evidence type="ECO:0000313" key="2">
    <source>
        <dbReference type="Proteomes" id="UP000747110"/>
    </source>
</evidence>
<keyword evidence="2" id="KW-1185">Reference proteome</keyword>
<dbReference type="InterPro" id="IPR036691">
    <property type="entry name" value="Endo/exonu/phosph_ase_sf"/>
</dbReference>
<sequence>PITEMRHRAGPTMVDTHRHLHPRRRDFTHLYHAPIPGGSCLDRIYINGAMLPYICHTAISFHTPSDHRPAMLHLLPRRNEIKGPGIKRIRMAFTEHQDLVASMAGWIRDQCQEAPSAEENPGNLIAWWPGFKRRLTSLAHQLNKVAQHRRQQPSQHTQEARLEVQRAQQALDATPHSPQLLQQLVDTQASLARMHIADNLRAANKARIHWLHAGERPGPALTTFLQTPSQDQQAAPVALQACSGRLVTNPAQLPQVVADFWAEVCRAPDFTTPE</sequence>
<organism evidence="1 2">
    <name type="scientific">Volvox reticuliferus</name>
    <dbReference type="NCBI Taxonomy" id="1737510"/>
    <lineage>
        <taxon>Eukaryota</taxon>
        <taxon>Viridiplantae</taxon>
        <taxon>Chlorophyta</taxon>
        <taxon>core chlorophytes</taxon>
        <taxon>Chlorophyceae</taxon>
        <taxon>CS clade</taxon>
        <taxon>Chlamydomonadales</taxon>
        <taxon>Volvocaceae</taxon>
        <taxon>Volvox</taxon>
    </lineage>
</organism>
<dbReference type="OrthoDB" id="536206at2759"/>
<gene>
    <name evidence="1" type="ORF">Vretifemale_16818</name>
</gene>
<protein>
    <submittedName>
        <fullName evidence="1">Uncharacterized protein</fullName>
    </submittedName>
</protein>
<dbReference type="Gene3D" id="3.60.10.10">
    <property type="entry name" value="Endonuclease/exonuclease/phosphatase"/>
    <property type="match status" value="1"/>
</dbReference>
<name>A0A8J4FVV2_9CHLO</name>
<accession>A0A8J4FVV2</accession>
<dbReference type="Proteomes" id="UP000747110">
    <property type="component" value="Unassembled WGS sequence"/>
</dbReference>
<proteinExistence type="predicted"/>
<dbReference type="EMBL" id="BNCP01000047">
    <property type="protein sequence ID" value="GIL88891.1"/>
    <property type="molecule type" value="Genomic_DNA"/>
</dbReference>
<dbReference type="SUPFAM" id="SSF56219">
    <property type="entry name" value="DNase I-like"/>
    <property type="match status" value="1"/>
</dbReference>
<comment type="caution">
    <text evidence="1">The sequence shown here is derived from an EMBL/GenBank/DDBJ whole genome shotgun (WGS) entry which is preliminary data.</text>
</comment>
<evidence type="ECO:0000313" key="1">
    <source>
        <dbReference type="EMBL" id="GIL88891.1"/>
    </source>
</evidence>
<feature type="non-terminal residue" evidence="1">
    <location>
        <position position="274"/>
    </location>
</feature>
<dbReference type="AlphaFoldDB" id="A0A8J4FVV2"/>
<feature type="non-terminal residue" evidence="1">
    <location>
        <position position="1"/>
    </location>
</feature>